<gene>
    <name evidence="1" type="ORF">RHGRI_007821</name>
</gene>
<evidence type="ECO:0000313" key="1">
    <source>
        <dbReference type="EMBL" id="KAG5557697.1"/>
    </source>
</evidence>
<organism evidence="1 2">
    <name type="scientific">Rhododendron griersonianum</name>
    <dbReference type="NCBI Taxonomy" id="479676"/>
    <lineage>
        <taxon>Eukaryota</taxon>
        <taxon>Viridiplantae</taxon>
        <taxon>Streptophyta</taxon>
        <taxon>Embryophyta</taxon>
        <taxon>Tracheophyta</taxon>
        <taxon>Spermatophyta</taxon>
        <taxon>Magnoliopsida</taxon>
        <taxon>eudicotyledons</taxon>
        <taxon>Gunneridae</taxon>
        <taxon>Pentapetalae</taxon>
        <taxon>asterids</taxon>
        <taxon>Ericales</taxon>
        <taxon>Ericaceae</taxon>
        <taxon>Ericoideae</taxon>
        <taxon>Rhodoreae</taxon>
        <taxon>Rhododendron</taxon>
    </lineage>
</organism>
<name>A0AAV6L161_9ERIC</name>
<comment type="caution">
    <text evidence="1">The sequence shown here is derived from an EMBL/GenBank/DDBJ whole genome shotgun (WGS) entry which is preliminary data.</text>
</comment>
<sequence>MSIPSVSGAQYSLSDGTSVLVEQVQSDSDEELLEVLEKVVSSIKGAQMVQVATSLEGGQLPQITCSDPALATHVRRGDLPFESLLFSCNRDLA</sequence>
<proteinExistence type="predicted"/>
<keyword evidence="2" id="KW-1185">Reference proteome</keyword>
<protein>
    <submittedName>
        <fullName evidence="1">Uncharacterized protein</fullName>
    </submittedName>
</protein>
<dbReference type="AlphaFoldDB" id="A0AAV6L161"/>
<reference evidence="1" key="1">
    <citation type="submission" date="2020-08" db="EMBL/GenBank/DDBJ databases">
        <title>Plant Genome Project.</title>
        <authorList>
            <person name="Zhang R.-G."/>
        </authorList>
    </citation>
    <scope>NUCLEOTIDE SEQUENCE</scope>
    <source>
        <strain evidence="1">WSP0</strain>
        <tissue evidence="1">Leaf</tissue>
    </source>
</reference>
<evidence type="ECO:0000313" key="2">
    <source>
        <dbReference type="Proteomes" id="UP000823749"/>
    </source>
</evidence>
<dbReference type="Proteomes" id="UP000823749">
    <property type="component" value="Chromosome 3"/>
</dbReference>
<dbReference type="EMBL" id="JACTNZ010000003">
    <property type="protein sequence ID" value="KAG5557697.1"/>
    <property type="molecule type" value="Genomic_DNA"/>
</dbReference>
<accession>A0AAV6L161</accession>